<gene>
    <name evidence="14" type="ORF">SCABRO_00180</name>
</gene>
<dbReference type="InterPro" id="IPR039426">
    <property type="entry name" value="TonB-dep_rcpt-like"/>
</dbReference>
<keyword evidence="9 10" id="KW-0998">Cell outer membrane</keyword>
<dbReference type="Gene3D" id="2.40.170.20">
    <property type="entry name" value="TonB-dependent receptor, beta-barrel domain"/>
    <property type="match status" value="1"/>
</dbReference>
<dbReference type="CDD" id="cd01347">
    <property type="entry name" value="ligand_gated_channel"/>
    <property type="match status" value="1"/>
</dbReference>
<evidence type="ECO:0000256" key="9">
    <source>
        <dbReference type="ARBA" id="ARBA00023237"/>
    </source>
</evidence>
<keyword evidence="3 10" id="KW-1134">Transmembrane beta strand</keyword>
<evidence type="ECO:0000256" key="5">
    <source>
        <dbReference type="ARBA" id="ARBA00022729"/>
    </source>
</evidence>
<evidence type="ECO:0000259" key="13">
    <source>
        <dbReference type="Pfam" id="PF07715"/>
    </source>
</evidence>
<keyword evidence="2 10" id="KW-0813">Transport</keyword>
<dbReference type="Proteomes" id="UP000030652">
    <property type="component" value="Unassembled WGS sequence"/>
</dbReference>
<proteinExistence type="inferred from homology"/>
<dbReference type="InterPro" id="IPR037066">
    <property type="entry name" value="Plug_dom_sf"/>
</dbReference>
<dbReference type="eggNOG" id="COG4771">
    <property type="taxonomic scope" value="Bacteria"/>
</dbReference>
<dbReference type="SUPFAM" id="SSF56935">
    <property type="entry name" value="Porins"/>
    <property type="match status" value="1"/>
</dbReference>
<dbReference type="Gene3D" id="2.170.130.10">
    <property type="entry name" value="TonB-dependent receptor, plug domain"/>
    <property type="match status" value="1"/>
</dbReference>
<feature type="domain" description="TonB-dependent receptor plug" evidence="13">
    <location>
        <begin position="52"/>
        <end position="155"/>
    </location>
</feature>
<reference evidence="14 15" key="1">
    <citation type="submission" date="2014-10" db="EMBL/GenBank/DDBJ databases">
        <title>Draft genome of anammox bacterium scalindua brodae, obtained using differential coverage binning of sequence data from two enrichment reactors.</title>
        <authorList>
            <person name="Speth D.R."/>
            <person name="Russ L."/>
            <person name="Kartal B."/>
            <person name="Op den Camp H.J."/>
            <person name="Dutilh B.E."/>
            <person name="Jetten M.S."/>
        </authorList>
    </citation>
    <scope>NUCLEOTIDE SEQUENCE [LARGE SCALE GENOMIC DNA]</scope>
    <source>
        <strain evidence="14">RU1</strain>
    </source>
</reference>
<feature type="domain" description="TonB-dependent receptor-like beta-barrel" evidence="12">
    <location>
        <begin position="350"/>
        <end position="651"/>
    </location>
</feature>
<comment type="similarity">
    <text evidence="10 11">Belongs to the TonB-dependent receptor family.</text>
</comment>
<evidence type="ECO:0000256" key="4">
    <source>
        <dbReference type="ARBA" id="ARBA00022692"/>
    </source>
</evidence>
<organism evidence="14 15">
    <name type="scientific">Candidatus Scalindua brodae</name>
    <dbReference type="NCBI Taxonomy" id="237368"/>
    <lineage>
        <taxon>Bacteria</taxon>
        <taxon>Pseudomonadati</taxon>
        <taxon>Planctomycetota</taxon>
        <taxon>Candidatus Brocadiia</taxon>
        <taxon>Candidatus Brocadiales</taxon>
        <taxon>Candidatus Scalinduaceae</taxon>
        <taxon>Candidatus Scalindua</taxon>
    </lineage>
</organism>
<dbReference type="GO" id="GO:0044718">
    <property type="term" value="P:siderophore transmembrane transport"/>
    <property type="evidence" value="ECO:0007669"/>
    <property type="project" value="TreeGrafter"/>
</dbReference>
<evidence type="ECO:0000313" key="15">
    <source>
        <dbReference type="Proteomes" id="UP000030652"/>
    </source>
</evidence>
<dbReference type="PANTHER" id="PTHR30069:SF29">
    <property type="entry name" value="HEMOGLOBIN AND HEMOGLOBIN-HAPTOGLOBIN-BINDING PROTEIN 1-RELATED"/>
    <property type="match status" value="1"/>
</dbReference>
<dbReference type="AlphaFoldDB" id="A0A0B0ELW6"/>
<sequence>MIVFSLTFSLFSEETSTSTERQKTSYEVRDELRWLQAEAMVTIATKYELPISRAPGIITVITAEKIKHMGFRTLTDILKTVPGFDISMNNNGIKEIGVRGVLNSLNVKILIDGHSVNEPSSGEATWNFHDLVVENIKKIEIIRGPGSAIYGQNAFLAVVNVITKDTDDIDGFQFTVSGGSYDTQNYNMLFGKEFGDLKISGFLDYYDTEGFSKTIEQDIIFGHPASLSPGRSQNRKEKTDLNIKLSYKNLEIKGKYMKKRKEGYIGFHDALSDDTMFKDTYIFGELNYKLFFGDKLSMIPKVYYDQYNIGTNFYETRPDGFYSEPFPGFIVNFPDGIKGTSGSKLRTIGFENQLNYNVFEGNKLTFGFQYEWIHQHDISYHANANPLERTPLTSFTDFSKDLPFTSKKTRHIWALFLQDEWNINKDIDLTVGVRYDRFSRFGSTTNPRVGVIWRFIEDAHLKLLFATAFRAPNFDELFTINNPVYVGNPNLDPEKINTFEIGLGYNFTKHISANINYFFNRIRDRIVLVENSGIDRPENSAGARIKGLETELKADLGHDNYLYANYTFQKAEETRGRERLPFTPEHKANFGLNVGFWKYANANLNTFVSGPRPREDGDIRGNLPSYALVNLTLIGRNFIDNFEIRGSVFNLSDKSYDDPAPKDTVSTDYPQQGRSFMFELRYEF</sequence>
<keyword evidence="4 10" id="KW-0812">Transmembrane</keyword>
<dbReference type="PROSITE" id="PS52016">
    <property type="entry name" value="TONB_DEPENDENT_REC_3"/>
    <property type="match status" value="1"/>
</dbReference>
<evidence type="ECO:0000256" key="10">
    <source>
        <dbReference type="PROSITE-ProRule" id="PRU01360"/>
    </source>
</evidence>
<dbReference type="InterPro" id="IPR012910">
    <property type="entry name" value="Plug_dom"/>
</dbReference>
<name>A0A0B0ELW6_9BACT</name>
<evidence type="ECO:0000256" key="11">
    <source>
        <dbReference type="RuleBase" id="RU003357"/>
    </source>
</evidence>
<evidence type="ECO:0000256" key="7">
    <source>
        <dbReference type="ARBA" id="ARBA00023136"/>
    </source>
</evidence>
<evidence type="ECO:0000256" key="3">
    <source>
        <dbReference type="ARBA" id="ARBA00022452"/>
    </source>
</evidence>
<dbReference type="GO" id="GO:0009279">
    <property type="term" value="C:cell outer membrane"/>
    <property type="evidence" value="ECO:0007669"/>
    <property type="project" value="UniProtKB-SubCell"/>
</dbReference>
<keyword evidence="8 14" id="KW-0675">Receptor</keyword>
<accession>A0A0B0ELW6</accession>
<evidence type="ECO:0000256" key="6">
    <source>
        <dbReference type="ARBA" id="ARBA00023077"/>
    </source>
</evidence>
<keyword evidence="7 10" id="KW-0472">Membrane</keyword>
<dbReference type="PANTHER" id="PTHR30069">
    <property type="entry name" value="TONB-DEPENDENT OUTER MEMBRANE RECEPTOR"/>
    <property type="match status" value="1"/>
</dbReference>
<keyword evidence="6 11" id="KW-0798">TonB box</keyword>
<evidence type="ECO:0000256" key="8">
    <source>
        <dbReference type="ARBA" id="ARBA00023170"/>
    </source>
</evidence>
<protein>
    <submittedName>
        <fullName evidence="14">TonB-dependent receptor</fullName>
    </submittedName>
</protein>
<comment type="caution">
    <text evidence="14">The sequence shown here is derived from an EMBL/GenBank/DDBJ whole genome shotgun (WGS) entry which is preliminary data.</text>
</comment>
<evidence type="ECO:0000256" key="2">
    <source>
        <dbReference type="ARBA" id="ARBA00022448"/>
    </source>
</evidence>
<dbReference type="Pfam" id="PF07715">
    <property type="entry name" value="Plug"/>
    <property type="match status" value="1"/>
</dbReference>
<evidence type="ECO:0000313" key="14">
    <source>
        <dbReference type="EMBL" id="KHE94042.1"/>
    </source>
</evidence>
<evidence type="ECO:0000256" key="1">
    <source>
        <dbReference type="ARBA" id="ARBA00004571"/>
    </source>
</evidence>
<dbReference type="InterPro" id="IPR000531">
    <property type="entry name" value="Beta-barrel_TonB"/>
</dbReference>
<dbReference type="Pfam" id="PF00593">
    <property type="entry name" value="TonB_dep_Rec_b-barrel"/>
    <property type="match status" value="1"/>
</dbReference>
<comment type="subcellular location">
    <subcellularLocation>
        <location evidence="1 10">Cell outer membrane</location>
        <topology evidence="1 10">Multi-pass membrane protein</topology>
    </subcellularLocation>
</comment>
<dbReference type="EMBL" id="JRYO01000019">
    <property type="protein sequence ID" value="KHE94042.1"/>
    <property type="molecule type" value="Genomic_DNA"/>
</dbReference>
<keyword evidence="5" id="KW-0732">Signal</keyword>
<dbReference type="InterPro" id="IPR036942">
    <property type="entry name" value="Beta-barrel_TonB_sf"/>
</dbReference>
<evidence type="ECO:0000259" key="12">
    <source>
        <dbReference type="Pfam" id="PF00593"/>
    </source>
</evidence>
<dbReference type="GO" id="GO:0015344">
    <property type="term" value="F:siderophore uptake transmembrane transporter activity"/>
    <property type="evidence" value="ECO:0007669"/>
    <property type="project" value="TreeGrafter"/>
</dbReference>